<feature type="region of interest" description="Disordered" evidence="1">
    <location>
        <begin position="1"/>
        <end position="21"/>
    </location>
</feature>
<feature type="region of interest" description="Disordered" evidence="1">
    <location>
        <begin position="53"/>
        <end position="131"/>
    </location>
</feature>
<dbReference type="EMBL" id="RFFJ01000308">
    <property type="protein sequence ID" value="RMI27954.1"/>
    <property type="molecule type" value="Genomic_DNA"/>
</dbReference>
<feature type="compositionally biased region" description="Pro residues" evidence="1">
    <location>
        <begin position="118"/>
        <end position="129"/>
    </location>
</feature>
<sequence>MQGWPGPSGAPGPGGGPGGARGGQRLGILALIVVLVTGLSFGLAAATGADARDNESMGAMPGMGGLEGFESGDPGELPDLEGLEDLEMDAGGGDLGGDIDDVPGDPGGGDSGSMPTEDPVPTPTEPPTDPTMELYRSVSQGSCLANWMVNDSDWASTTPDVVDCSADNAGVWVASTTDTVSDCPVDAGRSYIYYSYGPDTVALCLTRQFEVGQCFLGMADGSANLMSWIDCQGGSVPSPYSQKFNVIAVYSAPSNPTGDECSSAAGNQQYYWWTMDAESVLLCAVVYSG</sequence>
<keyword evidence="2" id="KW-0472">Membrane</keyword>
<dbReference type="AlphaFoldDB" id="A0A3M2KSQ9"/>
<accession>A0A3M2KSQ9</accession>
<feature type="compositionally biased region" description="Acidic residues" evidence="1">
    <location>
        <begin position="76"/>
        <end position="88"/>
    </location>
</feature>
<keyword evidence="4" id="KW-1185">Reference proteome</keyword>
<keyword evidence="2" id="KW-0812">Transmembrane</keyword>
<reference evidence="3 4" key="1">
    <citation type="submission" date="2018-10" db="EMBL/GenBank/DDBJ databases">
        <title>Isolation, diversity and antifungal activity of actinobacteria from wheat.</title>
        <authorList>
            <person name="Han C."/>
        </authorList>
    </citation>
    <scope>NUCLEOTIDE SEQUENCE [LARGE SCALE GENOMIC DNA]</scope>
    <source>
        <strain evidence="3 4">NEAU-YY642</strain>
    </source>
</reference>
<organism evidence="3 4">
    <name type="scientific">Streptomyces triticirhizae</name>
    <dbReference type="NCBI Taxonomy" id="2483353"/>
    <lineage>
        <taxon>Bacteria</taxon>
        <taxon>Bacillati</taxon>
        <taxon>Actinomycetota</taxon>
        <taxon>Actinomycetes</taxon>
        <taxon>Kitasatosporales</taxon>
        <taxon>Streptomycetaceae</taxon>
        <taxon>Streptomyces</taxon>
    </lineage>
</organism>
<evidence type="ECO:0000313" key="4">
    <source>
        <dbReference type="Proteomes" id="UP000278673"/>
    </source>
</evidence>
<gene>
    <name evidence="3" type="ORF">EBN88_28735</name>
</gene>
<name>A0A3M2KSQ9_9ACTN</name>
<feature type="compositionally biased region" description="Gly residues" evidence="1">
    <location>
        <begin position="9"/>
        <end position="21"/>
    </location>
</feature>
<feature type="transmembrane region" description="Helical" evidence="2">
    <location>
        <begin position="26"/>
        <end position="47"/>
    </location>
</feature>
<proteinExistence type="predicted"/>
<keyword evidence="2" id="KW-1133">Transmembrane helix</keyword>
<evidence type="ECO:0000256" key="1">
    <source>
        <dbReference type="SAM" id="MobiDB-lite"/>
    </source>
</evidence>
<dbReference type="Proteomes" id="UP000278673">
    <property type="component" value="Unassembled WGS sequence"/>
</dbReference>
<comment type="caution">
    <text evidence="3">The sequence shown here is derived from an EMBL/GenBank/DDBJ whole genome shotgun (WGS) entry which is preliminary data.</text>
</comment>
<protein>
    <submittedName>
        <fullName evidence="3">Uncharacterized protein</fullName>
    </submittedName>
</protein>
<evidence type="ECO:0000313" key="3">
    <source>
        <dbReference type="EMBL" id="RMI27954.1"/>
    </source>
</evidence>
<evidence type="ECO:0000256" key="2">
    <source>
        <dbReference type="SAM" id="Phobius"/>
    </source>
</evidence>